<dbReference type="EMBL" id="CP086322">
    <property type="protein sequence ID" value="UQA97352.1"/>
    <property type="molecule type" value="Genomic_DNA"/>
</dbReference>
<keyword evidence="3" id="KW-1185">Reference proteome</keyword>
<dbReference type="PANTHER" id="PTHR46696">
    <property type="entry name" value="P450, PUTATIVE (EUROFUNG)-RELATED"/>
    <property type="match status" value="1"/>
</dbReference>
<evidence type="ECO:0000313" key="2">
    <source>
        <dbReference type="EMBL" id="UQA97352.1"/>
    </source>
</evidence>
<dbReference type="RefSeq" id="WP_248868278.1">
    <property type="nucleotide sequence ID" value="NZ_CP086322.1"/>
</dbReference>
<dbReference type="InterPro" id="IPR030958">
    <property type="entry name" value="P450-rel_GT_act"/>
</dbReference>
<sequence length="386" mass="41420">MSDIQETRNRVEIGELGRRLQRAHGEVWLHQVKGDPYADVLRGHAEDPHPGYERIRALGPLWRSSMGAWVTADHDLAGTLLGEAWPHGPVTGEDAHVPADDAGLGGDAAHYERLRALVETTLSPSAATAVCERVVHGLARSFNLVTDLAERVPVDLLAETFGLSAPHHWELTASCAAAGVVLDGLLCPQRLDVTRRAVTAVGRLRALLTPPDGHPAADTRELALLLATAGVRTAARLVASAVLAVVDHPEEWSRVADAPEHAALVVTEALRYDPPVQLHPMVARADVEFAGQRVPAGERVVVLVGAANRDPEVFADPDRFVTGRPAGVLVPALYHRVTLPFARAQAEAVIRALVAAGRRPHRSGPHLRSRRSPVTRHLLSCPLATG</sequence>
<dbReference type="Proteomes" id="UP000830115">
    <property type="component" value="Chromosome"/>
</dbReference>
<dbReference type="NCBIfam" id="TIGR04515">
    <property type="entry name" value="P450_rel_GT_act"/>
    <property type="match status" value="1"/>
</dbReference>
<dbReference type="InterPro" id="IPR001128">
    <property type="entry name" value="Cyt_P450"/>
</dbReference>
<accession>A0ABY4MJF9</accession>
<evidence type="ECO:0000313" key="3">
    <source>
        <dbReference type="Proteomes" id="UP000830115"/>
    </source>
</evidence>
<evidence type="ECO:0000256" key="1">
    <source>
        <dbReference type="ARBA" id="ARBA00010617"/>
    </source>
</evidence>
<dbReference type="PANTHER" id="PTHR46696:SF1">
    <property type="entry name" value="CYTOCHROME P450 YJIB-RELATED"/>
    <property type="match status" value="1"/>
</dbReference>
<protein>
    <submittedName>
        <fullName evidence="2">P450-derived glycosyltransferase activator</fullName>
    </submittedName>
</protein>
<dbReference type="InterPro" id="IPR036396">
    <property type="entry name" value="Cyt_P450_sf"/>
</dbReference>
<dbReference type="Gene3D" id="1.10.630.10">
    <property type="entry name" value="Cytochrome P450"/>
    <property type="match status" value="1"/>
</dbReference>
<proteinExistence type="inferred from homology"/>
<name>A0ABY4MJF9_9ACTN</name>
<reference evidence="2" key="1">
    <citation type="submission" date="2021-10" db="EMBL/GenBank/DDBJ databases">
        <title>Streptomyces nigrumlapis sp.nov.,an antimicrobial producing actinobacterium isolated from Black Gobi rocks.</title>
        <authorList>
            <person name="Wen Y."/>
            <person name="Zhang W."/>
            <person name="Liu X.G."/>
        </authorList>
    </citation>
    <scope>NUCLEOTIDE SEQUENCE</scope>
    <source>
        <strain evidence="2">ST13-2-2</strain>
    </source>
</reference>
<dbReference type="SUPFAM" id="SSF48264">
    <property type="entry name" value="Cytochrome P450"/>
    <property type="match status" value="1"/>
</dbReference>
<dbReference type="Pfam" id="PF00067">
    <property type="entry name" value="p450"/>
    <property type="match status" value="1"/>
</dbReference>
<comment type="similarity">
    <text evidence="1">Belongs to the cytochrome P450 family.</text>
</comment>
<gene>
    <name evidence="2" type="ORF">K9S39_40745</name>
</gene>
<organism evidence="2 3">
    <name type="scientific">Streptomyces halobius</name>
    <dbReference type="NCBI Taxonomy" id="2879846"/>
    <lineage>
        <taxon>Bacteria</taxon>
        <taxon>Bacillati</taxon>
        <taxon>Actinomycetota</taxon>
        <taxon>Actinomycetes</taxon>
        <taxon>Kitasatosporales</taxon>
        <taxon>Streptomycetaceae</taxon>
        <taxon>Streptomyces</taxon>
    </lineage>
</organism>